<sequence length="278" mass="33271">MVEAAEWDEGIRKAYEHKRFPEAPPRYRGLAYPWRERVEVDSEHAWRNSVYYFWWEYMRRNERYRLIHDVMNSAWDSELRKEHSDSITAQEIELYGLFGNVFDPDFHAWWRTHYQLFSDEVSAFVKVIEGRAADGKELCSFPFADVHKLTIADVVRKAQGYFGDQNCVVVEHRRSRAKFRTVQRYVLPNLKTYLDVWDLRKSEPEMEDHEIADALKLSVNETVDGETAEELRKMDLPHADIAKAVRRRKRLVVQRNLRIAQQYIDNVMLGQFPWRTKR</sequence>
<accession>A0A918RPX7</accession>
<keyword evidence="2" id="KW-1185">Reference proteome</keyword>
<evidence type="ECO:0000313" key="2">
    <source>
        <dbReference type="Proteomes" id="UP000634139"/>
    </source>
</evidence>
<dbReference type="EMBL" id="BMZD01000012">
    <property type="protein sequence ID" value="GHA07758.1"/>
    <property type="molecule type" value="Genomic_DNA"/>
</dbReference>
<protein>
    <submittedName>
        <fullName evidence="1">Uncharacterized protein</fullName>
    </submittedName>
</protein>
<dbReference type="AlphaFoldDB" id="A0A918RPX7"/>
<gene>
    <name evidence="1" type="ORF">GCM10011617_30540</name>
</gene>
<comment type="caution">
    <text evidence="1">The sequence shown here is derived from an EMBL/GenBank/DDBJ whole genome shotgun (WGS) entry which is preliminary data.</text>
</comment>
<organism evidence="1 2">
    <name type="scientific">Novosphingobium arvoryzae</name>
    <dbReference type="NCBI Taxonomy" id="1256514"/>
    <lineage>
        <taxon>Bacteria</taxon>
        <taxon>Pseudomonadati</taxon>
        <taxon>Pseudomonadota</taxon>
        <taxon>Alphaproteobacteria</taxon>
        <taxon>Sphingomonadales</taxon>
        <taxon>Sphingomonadaceae</taxon>
        <taxon>Novosphingobium</taxon>
    </lineage>
</organism>
<dbReference type="RefSeq" id="WP_189543100.1">
    <property type="nucleotide sequence ID" value="NZ_BMZD01000012.1"/>
</dbReference>
<name>A0A918RPX7_9SPHN</name>
<reference evidence="1" key="1">
    <citation type="journal article" date="2014" name="Int. J. Syst. Evol. Microbiol.">
        <title>Complete genome sequence of Corynebacterium casei LMG S-19264T (=DSM 44701T), isolated from a smear-ripened cheese.</title>
        <authorList>
            <consortium name="US DOE Joint Genome Institute (JGI-PGF)"/>
            <person name="Walter F."/>
            <person name="Albersmeier A."/>
            <person name="Kalinowski J."/>
            <person name="Ruckert C."/>
        </authorList>
    </citation>
    <scope>NUCLEOTIDE SEQUENCE</scope>
    <source>
        <strain evidence="1">KCTC 32422</strain>
    </source>
</reference>
<proteinExistence type="predicted"/>
<dbReference type="Proteomes" id="UP000634139">
    <property type="component" value="Unassembled WGS sequence"/>
</dbReference>
<evidence type="ECO:0000313" key="1">
    <source>
        <dbReference type="EMBL" id="GHA07758.1"/>
    </source>
</evidence>
<reference evidence="1" key="2">
    <citation type="submission" date="2020-09" db="EMBL/GenBank/DDBJ databases">
        <authorList>
            <person name="Sun Q."/>
            <person name="Kim S."/>
        </authorList>
    </citation>
    <scope>NUCLEOTIDE SEQUENCE</scope>
    <source>
        <strain evidence="1">KCTC 32422</strain>
    </source>
</reference>